<proteinExistence type="predicted"/>
<dbReference type="Proteomes" id="UP000301424">
    <property type="component" value="Segment"/>
</dbReference>
<reference evidence="2 3" key="1">
    <citation type="submission" date="2019-02" db="EMBL/GenBank/DDBJ databases">
        <title>Complete genome sequence of Burkholderia cenocepacia phage BcepSauron.</title>
        <authorList>
            <person name="Park K."/>
            <person name="Gonzalez C."/>
            <person name="Liu M."/>
            <person name="Gill J."/>
        </authorList>
    </citation>
    <scope>NUCLEOTIDE SEQUENCE [LARGE SCALE GENOMIC DNA]</scope>
</reference>
<evidence type="ECO:0000313" key="2">
    <source>
        <dbReference type="EMBL" id="QBQ74504.1"/>
    </source>
</evidence>
<organism evidence="2 3">
    <name type="scientific">Burkholderia phage BcepSauron</name>
    <dbReference type="NCBI Taxonomy" id="2530033"/>
    <lineage>
        <taxon>Viruses</taxon>
        <taxon>Duplodnaviria</taxon>
        <taxon>Heunggongvirae</taxon>
        <taxon>Uroviricota</taxon>
        <taxon>Caudoviricetes</taxon>
        <taxon>Sarumanvirus</taxon>
        <taxon>Sarumanvirus bcepsauron</taxon>
    </lineage>
</organism>
<gene>
    <name evidence="2" type="ORF">BcepSauron_124</name>
</gene>
<accession>A0A482ML57</accession>
<keyword evidence="1" id="KW-0812">Transmembrane</keyword>
<keyword evidence="1" id="KW-0472">Membrane</keyword>
<feature type="transmembrane region" description="Helical" evidence="1">
    <location>
        <begin position="97"/>
        <end position="117"/>
    </location>
</feature>
<feature type="transmembrane region" description="Helical" evidence="1">
    <location>
        <begin position="71"/>
        <end position="91"/>
    </location>
</feature>
<evidence type="ECO:0000313" key="3">
    <source>
        <dbReference type="Proteomes" id="UP000301424"/>
    </source>
</evidence>
<protein>
    <submittedName>
        <fullName evidence="2">Uncharacterized protein</fullName>
    </submittedName>
</protein>
<name>A0A482ML57_9CAUD</name>
<evidence type="ECO:0000256" key="1">
    <source>
        <dbReference type="SAM" id="Phobius"/>
    </source>
</evidence>
<sequence>MRSFVGWWVKRFSFAATRLLLTACAISAHLQWGYWIFLFALFFVDGTASFFLGVGFRHLPDEERRELRHPWNVGVFLILVGLIALDIGYLVYAGAHVLAMIGSLLLAYLACSFNSVLERQ</sequence>
<dbReference type="EMBL" id="MK552141">
    <property type="protein sequence ID" value="QBQ74504.1"/>
    <property type="molecule type" value="Genomic_DNA"/>
</dbReference>
<keyword evidence="3" id="KW-1185">Reference proteome</keyword>
<feature type="transmembrane region" description="Helical" evidence="1">
    <location>
        <begin position="35"/>
        <end position="59"/>
    </location>
</feature>
<keyword evidence="1" id="KW-1133">Transmembrane helix</keyword>